<evidence type="ECO:0000256" key="1">
    <source>
        <dbReference type="ARBA" id="ARBA00022801"/>
    </source>
</evidence>
<dbReference type="AlphaFoldDB" id="A0A381QCP9"/>
<dbReference type="PANTHER" id="PTHR31377">
    <property type="entry name" value="AGMATINE DEIMINASE-RELATED"/>
    <property type="match status" value="1"/>
</dbReference>
<dbReference type="Gene3D" id="1.10.1330.10">
    <property type="entry name" value="Dockerin domain"/>
    <property type="match status" value="1"/>
</dbReference>
<dbReference type="GO" id="GO:0004553">
    <property type="term" value="F:hydrolase activity, hydrolyzing O-glycosyl compounds"/>
    <property type="evidence" value="ECO:0007669"/>
    <property type="project" value="InterPro"/>
</dbReference>
<dbReference type="Pfam" id="PF00404">
    <property type="entry name" value="Dockerin_1"/>
    <property type="match status" value="1"/>
</dbReference>
<dbReference type="GO" id="GO:0009446">
    <property type="term" value="P:putrescine biosynthetic process"/>
    <property type="evidence" value="ECO:0007669"/>
    <property type="project" value="InterPro"/>
</dbReference>
<accession>A0A381QCP9</accession>
<proteinExistence type="predicted"/>
<gene>
    <name evidence="3" type="ORF">METZ01_LOCUS29965</name>
</gene>
<dbReference type="EMBL" id="UINC01001304">
    <property type="protein sequence ID" value="SUZ77111.1"/>
    <property type="molecule type" value="Genomic_DNA"/>
</dbReference>
<dbReference type="InterPro" id="IPR036439">
    <property type="entry name" value="Dockerin_dom_sf"/>
</dbReference>
<dbReference type="InterPro" id="IPR002105">
    <property type="entry name" value="Dockerin_1_rpt"/>
</dbReference>
<dbReference type="Gene3D" id="3.75.10.10">
    <property type="entry name" value="L-arginine/glycine Amidinotransferase, Chain A"/>
    <property type="match status" value="1"/>
</dbReference>
<dbReference type="GO" id="GO:0004668">
    <property type="term" value="F:protein-arginine deiminase activity"/>
    <property type="evidence" value="ECO:0007669"/>
    <property type="project" value="InterPro"/>
</dbReference>
<dbReference type="GO" id="GO:0047632">
    <property type="term" value="F:agmatine deiminase activity"/>
    <property type="evidence" value="ECO:0007669"/>
    <property type="project" value="TreeGrafter"/>
</dbReference>
<reference evidence="3" key="1">
    <citation type="submission" date="2018-05" db="EMBL/GenBank/DDBJ databases">
        <authorList>
            <person name="Lanie J.A."/>
            <person name="Ng W.-L."/>
            <person name="Kazmierczak K.M."/>
            <person name="Andrzejewski T.M."/>
            <person name="Davidsen T.M."/>
            <person name="Wayne K.J."/>
            <person name="Tettelin H."/>
            <person name="Glass J.I."/>
            <person name="Rusch D."/>
            <person name="Podicherti R."/>
            <person name="Tsui H.-C.T."/>
            <person name="Winkler M.E."/>
        </authorList>
    </citation>
    <scope>NUCLEOTIDE SEQUENCE</scope>
</reference>
<evidence type="ECO:0000313" key="3">
    <source>
        <dbReference type="EMBL" id="SUZ77111.1"/>
    </source>
</evidence>
<dbReference type="PANTHER" id="PTHR31377:SF0">
    <property type="entry name" value="AGMATINE DEIMINASE-RELATED"/>
    <property type="match status" value="1"/>
</dbReference>
<sequence>VQKQITILFFLSVLLASDRFNDELPISLTEEEKTRIHEIYTMGRDTDPPPTSIRNVAEFERMQGALIRYPFGISTSIIAEMSEDITIYCLVSSSQQNSASNSMENGDVNMDNVEFVLGNTDSYWTRDYGPWWVVDGQQNMSIVDFTYNRPRPNDNQAPLKMSNHLGVPYFATDLVHAGGNYMTDGLGISASSDLVFEENDISNDSVLQIMQDYYGIDSYHVIADPNNTYIDHIDCWAKYLSPTRVLIREVPASHPQYDEIEETADYFANTVNEWGEPWEVHRVWTPNDQPYTNSLILNEKVLVPVTGSNWDDEALAVYQEVMPGYEVLGFTGSWESTDALHCRIKGIPDLDMLQIFHNPVNDTTGPGEHGYEMEIIVDDLSEAGLIEDSIRIFWKTPETGSWLAAPMYDLDIPEEPDTHIGWIPAMADTGTIQYYFQAADSSGRVEKHPLAGYHEFMALPTNVCLQWVLGDLDNSGSIEIIDVLLLADQVISGIPAGICPGSVADINQDEAVDAMDIVLLANQILYP</sequence>
<dbReference type="InterPro" id="IPR016134">
    <property type="entry name" value="Dockerin_dom"/>
</dbReference>
<dbReference type="CDD" id="cd14256">
    <property type="entry name" value="Dockerin_I"/>
    <property type="match status" value="1"/>
</dbReference>
<dbReference type="InterPro" id="IPR007466">
    <property type="entry name" value="Peptidyl-Arg-deiminase_porph"/>
</dbReference>
<dbReference type="GO" id="GO:0000272">
    <property type="term" value="P:polysaccharide catabolic process"/>
    <property type="evidence" value="ECO:0007669"/>
    <property type="project" value="InterPro"/>
</dbReference>
<dbReference type="SUPFAM" id="SSF55909">
    <property type="entry name" value="Pentein"/>
    <property type="match status" value="1"/>
</dbReference>
<keyword evidence="1" id="KW-0378">Hydrolase</keyword>
<feature type="non-terminal residue" evidence="3">
    <location>
        <position position="1"/>
    </location>
</feature>
<dbReference type="PROSITE" id="PS51766">
    <property type="entry name" value="DOCKERIN"/>
    <property type="match status" value="1"/>
</dbReference>
<evidence type="ECO:0000259" key="2">
    <source>
        <dbReference type="PROSITE" id="PS51766"/>
    </source>
</evidence>
<name>A0A381QCP9_9ZZZZ</name>
<organism evidence="3">
    <name type="scientific">marine metagenome</name>
    <dbReference type="NCBI Taxonomy" id="408172"/>
    <lineage>
        <taxon>unclassified sequences</taxon>
        <taxon>metagenomes</taxon>
        <taxon>ecological metagenomes</taxon>
    </lineage>
</organism>
<feature type="domain" description="Dockerin" evidence="2">
    <location>
        <begin position="465"/>
        <end position="527"/>
    </location>
</feature>
<dbReference type="SUPFAM" id="SSF63446">
    <property type="entry name" value="Type I dockerin domain"/>
    <property type="match status" value="1"/>
</dbReference>
<dbReference type="Pfam" id="PF04371">
    <property type="entry name" value="PAD_porph"/>
    <property type="match status" value="1"/>
</dbReference>
<protein>
    <recommendedName>
        <fullName evidence="2">Dockerin domain-containing protein</fullName>
    </recommendedName>
</protein>